<organism evidence="3 4">
    <name type="scientific">Mediterraneibacter butyricigenes</name>
    <dbReference type="NCBI Taxonomy" id="2316025"/>
    <lineage>
        <taxon>Bacteria</taxon>
        <taxon>Bacillati</taxon>
        <taxon>Bacillota</taxon>
        <taxon>Clostridia</taxon>
        <taxon>Lachnospirales</taxon>
        <taxon>Lachnospiraceae</taxon>
        <taxon>Mediterraneibacter</taxon>
    </lineage>
</organism>
<comment type="caution">
    <text evidence="3">The sequence shown here is derived from an EMBL/GenBank/DDBJ whole genome shotgun (WGS) entry which is preliminary data.</text>
</comment>
<reference evidence="4" key="1">
    <citation type="submission" date="2018-09" db="EMBL/GenBank/DDBJ databases">
        <title>Draft Genome Sequence of Mediterraneibacter sp. KCTC 15684.</title>
        <authorList>
            <person name="Kim J.S."/>
            <person name="Han K.I."/>
            <person name="Suh M.K."/>
            <person name="Lee K.C."/>
            <person name="Eom M.K."/>
            <person name="Lee J.H."/>
            <person name="Park S.H."/>
            <person name="Kang S.W."/>
            <person name="Park J.E."/>
            <person name="Oh B.S."/>
            <person name="Yu S.Y."/>
            <person name="Choi S.H."/>
            <person name="Lee D.H."/>
            <person name="Yoon H."/>
            <person name="Kim B."/>
            <person name="Yang S.J."/>
            <person name="Lee J.S."/>
        </authorList>
    </citation>
    <scope>NUCLEOTIDE SEQUENCE [LARGE SCALE GENOMIC DNA]</scope>
    <source>
        <strain evidence="4">KCTC 15684</strain>
    </source>
</reference>
<evidence type="ECO:0000259" key="2">
    <source>
        <dbReference type="Pfam" id="PF13556"/>
    </source>
</evidence>
<gene>
    <name evidence="3" type="ORF">KGMB01110_25920</name>
</gene>
<dbReference type="InterPro" id="IPR025736">
    <property type="entry name" value="PucR_C-HTH_dom"/>
</dbReference>
<dbReference type="InterPro" id="IPR013324">
    <property type="entry name" value="RNA_pol_sigma_r3/r4-like"/>
</dbReference>
<sequence length="354" mass="41406">MEITKELAAQIVTAIYEVVKRDINFIDPDGRIIGSSDQKRIGDFHQAGAYAAKEKKRMIVDEEHPFEGARPGINYPIFLENQVLGVIGITGDPKELDAYGFLITKITEVFLKEQKLNEELLSKDRALQYLIQSLIHGDLKDPERMKDLMEEFGIDETQKRQVLRLKIRQRGMEPVLRFFFREKKIQLSLYNYPREWVAILTEKEWKRLEFPSFLRQHPESVFAGIGEPESLYQLQKSYENARTASQRGERMNQEFCSFEEISAEMILESVKTERKRRYAEQILGKLKEKEKELLQIYFRNNQSLKETAEELGIHRNTLQYQLDQIAGKCGKNPREFQEAFQLQLALLCEDSSND</sequence>
<dbReference type="InterPro" id="IPR008599">
    <property type="entry name" value="Diacid_rec"/>
</dbReference>
<dbReference type="AlphaFoldDB" id="A0A391P755"/>
<dbReference type="EMBL" id="BHGK01000001">
    <property type="protein sequence ID" value="GCA68156.1"/>
    <property type="molecule type" value="Genomic_DNA"/>
</dbReference>
<dbReference type="Proteomes" id="UP000265643">
    <property type="component" value="Unassembled WGS sequence"/>
</dbReference>
<keyword evidence="4" id="KW-1185">Reference proteome</keyword>
<dbReference type="InterPro" id="IPR042070">
    <property type="entry name" value="PucR_C-HTH_sf"/>
</dbReference>
<dbReference type="Pfam" id="PF05651">
    <property type="entry name" value="Diacid_rec"/>
    <property type="match status" value="1"/>
</dbReference>
<proteinExistence type="predicted"/>
<accession>A0A391P755</accession>
<dbReference type="RefSeq" id="WP_117603715.1">
    <property type="nucleotide sequence ID" value="NZ_BHGK01000001.1"/>
</dbReference>
<name>A0A391P755_9FIRM</name>
<protein>
    <submittedName>
        <fullName evidence="3">Carbohydrate diacid regulator</fullName>
    </submittedName>
</protein>
<dbReference type="PANTHER" id="PTHR33744">
    <property type="entry name" value="CARBOHYDRATE DIACID REGULATOR"/>
    <property type="match status" value="1"/>
</dbReference>
<dbReference type="PANTHER" id="PTHR33744:SF16">
    <property type="entry name" value="CARBOHYDRATE DIACID REGULATOR"/>
    <property type="match status" value="1"/>
</dbReference>
<feature type="domain" description="Putative sugar diacid recognition" evidence="1">
    <location>
        <begin position="3"/>
        <end position="133"/>
    </location>
</feature>
<dbReference type="SUPFAM" id="SSF88659">
    <property type="entry name" value="Sigma3 and sigma4 domains of RNA polymerase sigma factors"/>
    <property type="match status" value="1"/>
</dbReference>
<evidence type="ECO:0000313" key="3">
    <source>
        <dbReference type="EMBL" id="GCA68156.1"/>
    </source>
</evidence>
<dbReference type="Gene3D" id="1.10.10.2840">
    <property type="entry name" value="PucR C-terminal helix-turn-helix domain"/>
    <property type="match status" value="1"/>
</dbReference>
<evidence type="ECO:0000259" key="1">
    <source>
        <dbReference type="Pfam" id="PF05651"/>
    </source>
</evidence>
<evidence type="ECO:0000313" key="4">
    <source>
        <dbReference type="Proteomes" id="UP000265643"/>
    </source>
</evidence>
<dbReference type="Pfam" id="PF13556">
    <property type="entry name" value="HTH_30"/>
    <property type="match status" value="1"/>
</dbReference>
<feature type="domain" description="PucR C-terminal helix-turn-helix" evidence="2">
    <location>
        <begin position="292"/>
        <end position="347"/>
    </location>
</feature>
<dbReference type="InterPro" id="IPR051448">
    <property type="entry name" value="CdaR-like_regulators"/>
</dbReference>